<feature type="region of interest" description="Disordered" evidence="1">
    <location>
        <begin position="1"/>
        <end position="90"/>
    </location>
</feature>
<organism evidence="2 3">
    <name type="scientific">Lentinula raphanica</name>
    <dbReference type="NCBI Taxonomy" id="153919"/>
    <lineage>
        <taxon>Eukaryota</taxon>
        <taxon>Fungi</taxon>
        <taxon>Dikarya</taxon>
        <taxon>Basidiomycota</taxon>
        <taxon>Agaricomycotina</taxon>
        <taxon>Agaricomycetes</taxon>
        <taxon>Agaricomycetidae</taxon>
        <taxon>Agaricales</taxon>
        <taxon>Marasmiineae</taxon>
        <taxon>Omphalotaceae</taxon>
        <taxon>Lentinula</taxon>
    </lineage>
</organism>
<keyword evidence="3" id="KW-1185">Reference proteome</keyword>
<comment type="caution">
    <text evidence="2">The sequence shown here is derived from an EMBL/GenBank/DDBJ whole genome shotgun (WGS) entry which is preliminary data.</text>
</comment>
<proteinExistence type="predicted"/>
<name>A0AA38P481_9AGAR</name>
<sequence>MAPKRHSTTAQEPSASDTAKTSTPSTSTQPPLQSQASAPGVNTTKTRPLQPLKNSQEPSSSTNKPPSLTPSKNDTIPEPALAQSDVTSSVVKERPLAEVISEKFAPFDHNRLVVGPFTEETNRDANFEQELGTLLLDIMLETHAWAAARPRFESQLAMQKLENKISDVMEVESTQGMSLSSSNVFHSLSLWFASLFEQTRRDLNEFVTRMKSALAALTGF</sequence>
<dbReference type="EMBL" id="MU806356">
    <property type="protein sequence ID" value="KAJ3836015.1"/>
    <property type="molecule type" value="Genomic_DNA"/>
</dbReference>
<reference evidence="2" key="1">
    <citation type="submission" date="2022-08" db="EMBL/GenBank/DDBJ databases">
        <authorList>
            <consortium name="DOE Joint Genome Institute"/>
            <person name="Min B."/>
            <person name="Riley R."/>
            <person name="Sierra-Patev S."/>
            <person name="Naranjo-Ortiz M."/>
            <person name="Looney B."/>
            <person name="Konkel Z."/>
            <person name="Slot J.C."/>
            <person name="Sakamoto Y."/>
            <person name="Steenwyk J.L."/>
            <person name="Rokas A."/>
            <person name="Carro J."/>
            <person name="Camarero S."/>
            <person name="Ferreira P."/>
            <person name="Molpeceres G."/>
            <person name="Ruiz-Duenas F.J."/>
            <person name="Serrano A."/>
            <person name="Henrissat B."/>
            <person name="Drula E."/>
            <person name="Hughes K.W."/>
            <person name="Mata J.L."/>
            <person name="Ishikawa N.K."/>
            <person name="Vargas-Isla R."/>
            <person name="Ushijima S."/>
            <person name="Smith C.A."/>
            <person name="Ahrendt S."/>
            <person name="Andreopoulos W."/>
            <person name="He G."/>
            <person name="Labutti K."/>
            <person name="Lipzen A."/>
            <person name="Ng V."/>
            <person name="Sandor L."/>
            <person name="Barry K."/>
            <person name="Martinez A.T."/>
            <person name="Xiao Y."/>
            <person name="Gibbons J.G."/>
            <person name="Terashima K."/>
            <person name="Hibbett D.S."/>
            <person name="Grigoriev I.V."/>
        </authorList>
    </citation>
    <scope>NUCLEOTIDE SEQUENCE</scope>
    <source>
        <strain evidence="2">TFB9207</strain>
    </source>
</reference>
<gene>
    <name evidence="2" type="ORF">F5878DRAFT_690813</name>
</gene>
<feature type="compositionally biased region" description="Low complexity" evidence="1">
    <location>
        <begin position="13"/>
        <end position="39"/>
    </location>
</feature>
<protein>
    <submittedName>
        <fullName evidence="2">Uncharacterized protein</fullName>
    </submittedName>
</protein>
<dbReference type="Proteomes" id="UP001163846">
    <property type="component" value="Unassembled WGS sequence"/>
</dbReference>
<evidence type="ECO:0000313" key="2">
    <source>
        <dbReference type="EMBL" id="KAJ3836015.1"/>
    </source>
</evidence>
<accession>A0AA38P481</accession>
<dbReference type="AlphaFoldDB" id="A0AA38P481"/>
<feature type="compositionally biased region" description="Polar residues" evidence="1">
    <location>
        <begin position="40"/>
        <end position="74"/>
    </location>
</feature>
<evidence type="ECO:0000256" key="1">
    <source>
        <dbReference type="SAM" id="MobiDB-lite"/>
    </source>
</evidence>
<evidence type="ECO:0000313" key="3">
    <source>
        <dbReference type="Proteomes" id="UP001163846"/>
    </source>
</evidence>